<comment type="caution">
    <text evidence="4">The sequence shown here is derived from an EMBL/GenBank/DDBJ whole genome shotgun (WGS) entry which is preliminary data.</text>
</comment>
<dbReference type="InterPro" id="IPR013919">
    <property type="entry name" value="Pex16"/>
</dbReference>
<proteinExistence type="inferred from homology"/>
<comment type="similarity">
    <text evidence="1 3">Belongs to the peroxin-16 family.</text>
</comment>
<dbReference type="Pfam" id="PF08610">
    <property type="entry name" value="Pex16"/>
    <property type="match status" value="1"/>
</dbReference>
<dbReference type="PANTHER" id="PTHR13299">
    <property type="entry name" value="PEROXISOMAL MEMBRANE PROTEIN PEX16"/>
    <property type="match status" value="1"/>
</dbReference>
<organism evidence="4 5">
    <name type="scientific">Ceratitis capitata</name>
    <name type="common">Mediterranean fruit fly</name>
    <name type="synonym">Tephritis capitata</name>
    <dbReference type="NCBI Taxonomy" id="7213"/>
    <lineage>
        <taxon>Eukaryota</taxon>
        <taxon>Metazoa</taxon>
        <taxon>Ecdysozoa</taxon>
        <taxon>Arthropoda</taxon>
        <taxon>Hexapoda</taxon>
        <taxon>Insecta</taxon>
        <taxon>Pterygota</taxon>
        <taxon>Neoptera</taxon>
        <taxon>Endopterygota</taxon>
        <taxon>Diptera</taxon>
        <taxon>Brachycera</taxon>
        <taxon>Muscomorpha</taxon>
        <taxon>Tephritoidea</taxon>
        <taxon>Tephritidae</taxon>
        <taxon>Ceratitis</taxon>
        <taxon>Ceratitis</taxon>
    </lineage>
</organism>
<dbReference type="EMBL" id="CAJHJT010000034">
    <property type="protein sequence ID" value="CAD7005442.1"/>
    <property type="molecule type" value="Genomic_DNA"/>
</dbReference>
<accession>A0A811V1K9</accession>
<dbReference type="GO" id="GO:0005778">
    <property type="term" value="C:peroxisomal membrane"/>
    <property type="evidence" value="ECO:0007669"/>
    <property type="project" value="UniProtKB-SubCell"/>
</dbReference>
<dbReference type="Proteomes" id="UP000606786">
    <property type="component" value="Unassembled WGS sequence"/>
</dbReference>
<evidence type="ECO:0000313" key="5">
    <source>
        <dbReference type="Proteomes" id="UP000606786"/>
    </source>
</evidence>
<keyword evidence="3" id="KW-0576">Peroxisome</keyword>
<keyword evidence="3" id="KW-0962">Peroxisome biogenesis</keyword>
<dbReference type="PANTHER" id="PTHR13299:SF0">
    <property type="entry name" value="PEROXISOMAL MEMBRANE PROTEIN PEX16"/>
    <property type="match status" value="1"/>
</dbReference>
<sequence length="122" mass="14210">MWFPSLFTHYPTCLVLYNDRIIDKSQNKRFSTGLQPVNYDASTSAVAYKNNKKSQHVYRLKVILTTLEYCEVFIEISAKRIFGVKGKWLFVALVQFAKAAGRFSYFSTRRKKNYHNTCSTCT</sequence>
<dbReference type="GO" id="GO:0007031">
    <property type="term" value="P:peroxisome organization"/>
    <property type="evidence" value="ECO:0007669"/>
    <property type="project" value="UniProtKB-KW"/>
</dbReference>
<protein>
    <recommendedName>
        <fullName evidence="2 3">Peroxisomal membrane protein PEX16</fullName>
    </recommendedName>
</protein>
<keyword evidence="5" id="KW-1185">Reference proteome</keyword>
<evidence type="ECO:0000256" key="2">
    <source>
        <dbReference type="ARBA" id="ARBA00018577"/>
    </source>
</evidence>
<dbReference type="OrthoDB" id="2021143at2759"/>
<name>A0A811V1K9_CERCA</name>
<evidence type="ECO:0000313" key="4">
    <source>
        <dbReference type="EMBL" id="CAD7005442.1"/>
    </source>
</evidence>
<dbReference type="AlphaFoldDB" id="A0A811V1K9"/>
<evidence type="ECO:0000256" key="3">
    <source>
        <dbReference type="RuleBase" id="RU365003"/>
    </source>
</evidence>
<evidence type="ECO:0000256" key="1">
    <source>
        <dbReference type="ARBA" id="ARBA00009505"/>
    </source>
</evidence>
<reference evidence="4" key="1">
    <citation type="submission" date="2020-11" db="EMBL/GenBank/DDBJ databases">
        <authorList>
            <person name="Whitehead M."/>
        </authorList>
    </citation>
    <scope>NUCLEOTIDE SEQUENCE</scope>
    <source>
        <strain evidence="4">EGII</strain>
    </source>
</reference>
<gene>
    <name evidence="4" type="ORF">CCAP1982_LOCUS13802</name>
</gene>
<comment type="subcellular location">
    <subcellularLocation>
        <location evidence="3">Peroxisome membrane</location>
    </subcellularLocation>
</comment>